<organism evidence="9 11">
    <name type="scientific">Coprococcus catus</name>
    <dbReference type="NCBI Taxonomy" id="116085"/>
    <lineage>
        <taxon>Bacteria</taxon>
        <taxon>Bacillati</taxon>
        <taxon>Bacillota</taxon>
        <taxon>Clostridia</taxon>
        <taxon>Lachnospirales</taxon>
        <taxon>Lachnospiraceae</taxon>
        <taxon>Coprococcus</taxon>
    </lineage>
</organism>
<evidence type="ECO:0000313" key="9">
    <source>
        <dbReference type="EMBL" id="RGC49405.1"/>
    </source>
</evidence>
<reference evidence="10 11" key="1">
    <citation type="submission" date="2018-08" db="EMBL/GenBank/DDBJ databases">
        <title>A genome reference for cultivated species of the human gut microbiota.</title>
        <authorList>
            <person name="Zou Y."/>
            <person name="Xue W."/>
            <person name="Luo G."/>
        </authorList>
    </citation>
    <scope>NUCLEOTIDE SEQUENCE [LARGE SCALE GENOMIC DNA]</scope>
    <source>
        <strain evidence="8 10">AF45-17</strain>
        <strain evidence="9 11">AM28-39</strain>
    </source>
</reference>
<protein>
    <submittedName>
        <fullName evidence="9">RNA polymerase sigma factor</fullName>
    </submittedName>
</protein>
<dbReference type="Proteomes" id="UP000261231">
    <property type="component" value="Unassembled WGS sequence"/>
</dbReference>
<dbReference type="PANTHER" id="PTHR43133">
    <property type="entry name" value="RNA POLYMERASE ECF-TYPE SIGMA FACTO"/>
    <property type="match status" value="1"/>
</dbReference>
<evidence type="ECO:0000256" key="4">
    <source>
        <dbReference type="ARBA" id="ARBA00023125"/>
    </source>
</evidence>
<evidence type="ECO:0000256" key="2">
    <source>
        <dbReference type="ARBA" id="ARBA00023015"/>
    </source>
</evidence>
<dbReference type="InterPro" id="IPR013249">
    <property type="entry name" value="RNA_pol_sigma70_r4_t2"/>
</dbReference>
<dbReference type="NCBIfam" id="TIGR02937">
    <property type="entry name" value="sigma70-ECF"/>
    <property type="match status" value="1"/>
</dbReference>
<dbReference type="InterPro" id="IPR039425">
    <property type="entry name" value="RNA_pol_sigma-70-like"/>
</dbReference>
<dbReference type="GO" id="GO:0003677">
    <property type="term" value="F:DNA binding"/>
    <property type="evidence" value="ECO:0007669"/>
    <property type="project" value="UniProtKB-KW"/>
</dbReference>
<evidence type="ECO:0000256" key="1">
    <source>
        <dbReference type="ARBA" id="ARBA00010641"/>
    </source>
</evidence>
<feature type="domain" description="RNA polymerase sigma factor 70 region 4 type 2" evidence="7">
    <location>
        <begin position="122"/>
        <end position="173"/>
    </location>
</feature>
<evidence type="ECO:0000313" key="10">
    <source>
        <dbReference type="Proteomes" id="UP000260773"/>
    </source>
</evidence>
<sequence length="179" mass="20536">MNNREFDRCMRRMQKGDKTGLKEIYEAYISYIYAVIRGVVKNKENAEDLTAEFFIKLWNMADQYKAGSGHKTWMTVIARNMAIDFMRKAGREQLTEEVPEASAADTAAGIADSMENEVVGRMNFRETVEKLPETERQIMTMKLAGQMTFKEIADVLGIPMGTVTWKYQNSLEKLRRVGV</sequence>
<dbReference type="Gene3D" id="1.10.1740.10">
    <property type="match status" value="1"/>
</dbReference>
<keyword evidence="2" id="KW-0805">Transcription regulation</keyword>
<gene>
    <name evidence="8" type="ORF">DW070_16480</name>
    <name evidence="9" type="ORF">DW747_05550</name>
</gene>
<evidence type="ECO:0000256" key="5">
    <source>
        <dbReference type="ARBA" id="ARBA00023163"/>
    </source>
</evidence>
<accession>A0A3E2XNX2</accession>
<dbReference type="InterPro" id="IPR007627">
    <property type="entry name" value="RNA_pol_sigma70_r2"/>
</dbReference>
<evidence type="ECO:0000259" key="6">
    <source>
        <dbReference type="Pfam" id="PF04542"/>
    </source>
</evidence>
<evidence type="ECO:0000256" key="3">
    <source>
        <dbReference type="ARBA" id="ARBA00023082"/>
    </source>
</evidence>
<dbReference type="InterPro" id="IPR013325">
    <property type="entry name" value="RNA_pol_sigma_r2"/>
</dbReference>
<dbReference type="Pfam" id="PF04542">
    <property type="entry name" value="Sigma70_r2"/>
    <property type="match status" value="1"/>
</dbReference>
<dbReference type="EMBL" id="QVEP01000076">
    <property type="protein sequence ID" value="RGB72422.1"/>
    <property type="molecule type" value="Genomic_DNA"/>
</dbReference>
<comment type="similarity">
    <text evidence="1">Belongs to the sigma-70 factor family. ECF subfamily.</text>
</comment>
<name>A0A3E2XNX2_9FIRM</name>
<keyword evidence="4" id="KW-0238">DNA-binding</keyword>
<proteinExistence type="inferred from homology"/>
<dbReference type="SUPFAM" id="SSF88946">
    <property type="entry name" value="Sigma2 domain of RNA polymerase sigma factors"/>
    <property type="match status" value="1"/>
</dbReference>
<keyword evidence="11" id="KW-1185">Reference proteome</keyword>
<evidence type="ECO:0000313" key="8">
    <source>
        <dbReference type="EMBL" id="RGB72422.1"/>
    </source>
</evidence>
<evidence type="ECO:0000259" key="7">
    <source>
        <dbReference type="Pfam" id="PF08281"/>
    </source>
</evidence>
<dbReference type="SUPFAM" id="SSF88659">
    <property type="entry name" value="Sigma3 and sigma4 domains of RNA polymerase sigma factors"/>
    <property type="match status" value="1"/>
</dbReference>
<keyword evidence="3" id="KW-0731">Sigma factor</keyword>
<keyword evidence="5" id="KW-0804">Transcription</keyword>
<dbReference type="OrthoDB" id="190020at2"/>
<dbReference type="GO" id="GO:0016987">
    <property type="term" value="F:sigma factor activity"/>
    <property type="evidence" value="ECO:0007669"/>
    <property type="project" value="UniProtKB-KW"/>
</dbReference>
<dbReference type="AlphaFoldDB" id="A0A3E2XNX2"/>
<dbReference type="InterPro" id="IPR013324">
    <property type="entry name" value="RNA_pol_sigma_r3/r4-like"/>
</dbReference>
<dbReference type="InterPro" id="IPR014284">
    <property type="entry name" value="RNA_pol_sigma-70_dom"/>
</dbReference>
<dbReference type="Proteomes" id="UP000260773">
    <property type="component" value="Unassembled WGS sequence"/>
</dbReference>
<dbReference type="Pfam" id="PF08281">
    <property type="entry name" value="Sigma70_r4_2"/>
    <property type="match status" value="1"/>
</dbReference>
<dbReference type="GO" id="GO:0006352">
    <property type="term" value="P:DNA-templated transcription initiation"/>
    <property type="evidence" value="ECO:0007669"/>
    <property type="project" value="InterPro"/>
</dbReference>
<dbReference type="PANTHER" id="PTHR43133:SF8">
    <property type="entry name" value="RNA POLYMERASE SIGMA FACTOR HI_1459-RELATED"/>
    <property type="match status" value="1"/>
</dbReference>
<dbReference type="EMBL" id="QVFD01000003">
    <property type="protein sequence ID" value="RGC49405.1"/>
    <property type="molecule type" value="Genomic_DNA"/>
</dbReference>
<dbReference type="InterPro" id="IPR036388">
    <property type="entry name" value="WH-like_DNA-bd_sf"/>
</dbReference>
<dbReference type="RefSeq" id="WP_117529204.1">
    <property type="nucleotide sequence ID" value="NZ_JAQDKA010000026.1"/>
</dbReference>
<evidence type="ECO:0000313" key="11">
    <source>
        <dbReference type="Proteomes" id="UP000261231"/>
    </source>
</evidence>
<feature type="domain" description="RNA polymerase sigma-70 region 2" evidence="6">
    <location>
        <begin position="24"/>
        <end position="91"/>
    </location>
</feature>
<comment type="caution">
    <text evidence="9">The sequence shown here is derived from an EMBL/GenBank/DDBJ whole genome shotgun (WGS) entry which is preliminary data.</text>
</comment>
<dbReference type="Gene3D" id="1.10.10.10">
    <property type="entry name" value="Winged helix-like DNA-binding domain superfamily/Winged helix DNA-binding domain"/>
    <property type="match status" value="1"/>
</dbReference>